<reference evidence="2" key="1">
    <citation type="submission" date="2022-07" db="EMBL/GenBank/DDBJ databases">
        <title>Phylogenomic reconstructions and comparative analyses of Kickxellomycotina fungi.</title>
        <authorList>
            <person name="Reynolds N.K."/>
            <person name="Stajich J.E."/>
            <person name="Barry K."/>
            <person name="Grigoriev I.V."/>
            <person name="Crous P."/>
            <person name="Smith M.E."/>
        </authorList>
    </citation>
    <scope>NUCLEOTIDE SEQUENCE</scope>
    <source>
        <strain evidence="2">NRRL 1566</strain>
    </source>
</reference>
<feature type="compositionally biased region" description="Low complexity" evidence="1">
    <location>
        <begin position="256"/>
        <end position="269"/>
    </location>
</feature>
<feature type="compositionally biased region" description="Polar residues" evidence="1">
    <location>
        <begin position="321"/>
        <end position="342"/>
    </location>
</feature>
<gene>
    <name evidence="2" type="ORF">IWW36_000249</name>
</gene>
<evidence type="ECO:0008006" key="4">
    <source>
        <dbReference type="Google" id="ProtNLM"/>
    </source>
</evidence>
<organism evidence="2 3">
    <name type="scientific">Coemansia brasiliensis</name>
    <dbReference type="NCBI Taxonomy" id="2650707"/>
    <lineage>
        <taxon>Eukaryota</taxon>
        <taxon>Fungi</taxon>
        <taxon>Fungi incertae sedis</taxon>
        <taxon>Zoopagomycota</taxon>
        <taxon>Kickxellomycotina</taxon>
        <taxon>Kickxellomycetes</taxon>
        <taxon>Kickxellales</taxon>
        <taxon>Kickxellaceae</taxon>
        <taxon>Coemansia</taxon>
    </lineage>
</organism>
<evidence type="ECO:0000313" key="2">
    <source>
        <dbReference type="EMBL" id="KAJ2852620.1"/>
    </source>
</evidence>
<feature type="compositionally biased region" description="Low complexity" evidence="1">
    <location>
        <begin position="73"/>
        <end position="82"/>
    </location>
</feature>
<evidence type="ECO:0000313" key="3">
    <source>
        <dbReference type="Proteomes" id="UP001139887"/>
    </source>
</evidence>
<proteinExistence type="predicted"/>
<feature type="region of interest" description="Disordered" evidence="1">
    <location>
        <begin position="219"/>
        <end position="292"/>
    </location>
</feature>
<sequence length="533" mass="61485">MIPVGTMLSPAGTNWAPVSGRFPNSRVGGTDHKHSQPPVSANDADDFSDDDMFQLDEELDSRHNPRRSKNRNNRSVSASARRQSIRIERDYSSQDEGSDWYSGDDGEDDIDEEVIARLLIVTQRRTRDRTHYQFERKAMQDDLAEIINEGLQNYERDLRHKQRMEQQNNVKVSTVDQEEFERLHDDTHVYPGARPQQGAAGSLSALSVSDQIIREIENAERAHAIPSEKGQGRQRGKRRNRRLEARFVPVHGGDSKQGAASSASSYGKSPMFGSGNGPRFPRKYHDTRKHQAQAPVGWLVGTQPYTADEAEMSRSLDKHTGSSFSMSNSFLDQQHQGAGSHSGTHHEHPSHELLRENGFVQHKYYRYHAKALKERKQLGAGHSQEMNTLFRFWSHFMRDSFNKKMYSEFKRLALEDAKSNYRYGLECLFRFYSYGLEKKFRKEIFTDFQTLTMWDVEQGELYGLEKFWAYLHYNKTRLPRDLNIDTDLQMRLDQFKSVDDFKKANQQRRNSLAGISEQALHNQKALADAEQIV</sequence>
<dbReference type="GO" id="GO:0048255">
    <property type="term" value="P:mRNA stabilization"/>
    <property type="evidence" value="ECO:0007669"/>
    <property type="project" value="InterPro"/>
</dbReference>
<keyword evidence="3" id="KW-1185">Reference proteome</keyword>
<feature type="compositionally biased region" description="Acidic residues" evidence="1">
    <location>
        <begin position="96"/>
        <end position="107"/>
    </location>
</feature>
<feature type="region of interest" description="Disordered" evidence="1">
    <location>
        <begin position="313"/>
        <end position="349"/>
    </location>
</feature>
<name>A0A9W8M234_9FUNG</name>
<dbReference type="EMBL" id="JANBUW010000002">
    <property type="protein sequence ID" value="KAJ2852620.1"/>
    <property type="molecule type" value="Genomic_DNA"/>
</dbReference>
<accession>A0A9W8M234</accession>
<dbReference type="GO" id="GO:0000339">
    <property type="term" value="F:RNA cap binding"/>
    <property type="evidence" value="ECO:0007669"/>
    <property type="project" value="InterPro"/>
</dbReference>
<feature type="compositionally biased region" description="Basic residues" evidence="1">
    <location>
        <begin position="232"/>
        <end position="241"/>
    </location>
</feature>
<dbReference type="Pfam" id="PF21071">
    <property type="entry name" value="LARP1_HEAT"/>
    <property type="match status" value="1"/>
</dbReference>
<dbReference type="SMART" id="SM00684">
    <property type="entry name" value="DM15"/>
    <property type="match status" value="3"/>
</dbReference>
<dbReference type="AlphaFoldDB" id="A0A9W8M234"/>
<feature type="region of interest" description="Disordered" evidence="1">
    <location>
        <begin position="1"/>
        <end position="107"/>
    </location>
</feature>
<dbReference type="Proteomes" id="UP001139887">
    <property type="component" value="Unassembled WGS sequence"/>
</dbReference>
<evidence type="ECO:0000256" key="1">
    <source>
        <dbReference type="SAM" id="MobiDB-lite"/>
    </source>
</evidence>
<feature type="compositionally biased region" description="Basic residues" evidence="1">
    <location>
        <begin position="280"/>
        <end position="291"/>
    </location>
</feature>
<protein>
    <recommendedName>
        <fullName evidence="4">La-related protein 1</fullName>
    </recommendedName>
</protein>
<comment type="caution">
    <text evidence="2">The sequence shown here is derived from an EMBL/GenBank/DDBJ whole genome shotgun (WGS) entry which is preliminary data.</text>
</comment>
<dbReference type="InterPro" id="IPR006607">
    <property type="entry name" value="DM15"/>
</dbReference>
<feature type="compositionally biased region" description="Acidic residues" evidence="1">
    <location>
        <begin position="43"/>
        <end position="59"/>
    </location>
</feature>
<dbReference type="OrthoDB" id="340227at2759"/>